<reference evidence="1 2" key="1">
    <citation type="submission" date="2024-11" db="EMBL/GenBank/DDBJ databases">
        <title>Chromosome-level genome assembly of the freshwater bivalve Anodonta woodiana.</title>
        <authorList>
            <person name="Chen X."/>
        </authorList>
    </citation>
    <scope>NUCLEOTIDE SEQUENCE [LARGE SCALE GENOMIC DNA]</scope>
    <source>
        <strain evidence="1">MN2024</strain>
        <tissue evidence="1">Gills</tissue>
    </source>
</reference>
<keyword evidence="2" id="KW-1185">Reference proteome</keyword>
<evidence type="ECO:0000313" key="1">
    <source>
        <dbReference type="EMBL" id="KAL3863687.1"/>
    </source>
</evidence>
<comment type="caution">
    <text evidence="1">The sequence shown here is derived from an EMBL/GenBank/DDBJ whole genome shotgun (WGS) entry which is preliminary data.</text>
</comment>
<gene>
    <name evidence="1" type="ORF">ACJMK2_005434</name>
</gene>
<protein>
    <submittedName>
        <fullName evidence="1">Uncharacterized protein</fullName>
    </submittedName>
</protein>
<proteinExistence type="predicted"/>
<organism evidence="1 2">
    <name type="scientific">Sinanodonta woodiana</name>
    <name type="common">Chinese pond mussel</name>
    <name type="synonym">Anodonta woodiana</name>
    <dbReference type="NCBI Taxonomy" id="1069815"/>
    <lineage>
        <taxon>Eukaryota</taxon>
        <taxon>Metazoa</taxon>
        <taxon>Spiralia</taxon>
        <taxon>Lophotrochozoa</taxon>
        <taxon>Mollusca</taxon>
        <taxon>Bivalvia</taxon>
        <taxon>Autobranchia</taxon>
        <taxon>Heteroconchia</taxon>
        <taxon>Palaeoheterodonta</taxon>
        <taxon>Unionida</taxon>
        <taxon>Unionoidea</taxon>
        <taxon>Unionidae</taxon>
        <taxon>Unioninae</taxon>
        <taxon>Sinanodonta</taxon>
    </lineage>
</organism>
<dbReference type="AlphaFoldDB" id="A0ABD3VQ09"/>
<dbReference type="EMBL" id="JBJQND010000010">
    <property type="protein sequence ID" value="KAL3863687.1"/>
    <property type="molecule type" value="Genomic_DNA"/>
</dbReference>
<sequence>MFYIILEKYFNSSGFKEDLVPAGQVYKVKPSCTRGSVSWSYPRGTLRLLFAPTNVQRSDMFAVCFRSYVNVSSFDVLDVAKGDKQPCKRISDREVCTGYYNNEILTDVVAKGPLRFVSELRYRTETGNRNP</sequence>
<name>A0ABD3VQ09_SINWO</name>
<accession>A0ABD3VQ09</accession>
<evidence type="ECO:0000313" key="2">
    <source>
        <dbReference type="Proteomes" id="UP001634394"/>
    </source>
</evidence>
<dbReference type="Proteomes" id="UP001634394">
    <property type="component" value="Unassembled WGS sequence"/>
</dbReference>